<dbReference type="Proteomes" id="UP000243797">
    <property type="component" value="Unassembled WGS sequence"/>
</dbReference>
<proteinExistence type="predicted"/>
<dbReference type="AlphaFoldDB" id="A0A2K1QIT7"/>
<evidence type="ECO:0000313" key="3">
    <source>
        <dbReference type="Proteomes" id="UP000243797"/>
    </source>
</evidence>
<name>A0A2K1QIT7_9PEZI</name>
<feature type="region of interest" description="Disordered" evidence="1">
    <location>
        <begin position="1"/>
        <end position="149"/>
    </location>
</feature>
<organism evidence="2 3">
    <name type="scientific">Sphaceloma murrayae</name>
    <dbReference type="NCBI Taxonomy" id="2082308"/>
    <lineage>
        <taxon>Eukaryota</taxon>
        <taxon>Fungi</taxon>
        <taxon>Dikarya</taxon>
        <taxon>Ascomycota</taxon>
        <taxon>Pezizomycotina</taxon>
        <taxon>Dothideomycetes</taxon>
        <taxon>Dothideomycetidae</taxon>
        <taxon>Myriangiales</taxon>
        <taxon>Elsinoaceae</taxon>
        <taxon>Sphaceloma</taxon>
    </lineage>
</organism>
<reference evidence="2 3" key="1">
    <citation type="submission" date="2017-06" db="EMBL/GenBank/DDBJ databases">
        <title>Draft genome sequence of a variant of Elsinoe murrayae.</title>
        <authorList>
            <person name="Cheng Q."/>
        </authorList>
    </citation>
    <scope>NUCLEOTIDE SEQUENCE [LARGE SCALE GENOMIC DNA]</scope>
    <source>
        <strain evidence="2 3">CQ-2017a</strain>
    </source>
</reference>
<sequence length="149" mass="15977">MPTTSPSFRSGSRQGPRSDVEDMFDGDSGYSSPVTVSSTFPLSKRLHKPASSFDASIPEYSRGTYGHAATAWSVTGSGPSPHGLARSPSKLSVDQSNKSASNDNHSTAQHTAPPSGSSAYIPQPETAFQRRMQMRTEWTQRGSVRNRGS</sequence>
<comment type="caution">
    <text evidence="2">The sequence shown here is derived from an EMBL/GenBank/DDBJ whole genome shotgun (WGS) entry which is preliminary data.</text>
</comment>
<accession>A0A2K1QIT7</accession>
<evidence type="ECO:0000313" key="2">
    <source>
        <dbReference type="EMBL" id="PNS15066.1"/>
    </source>
</evidence>
<evidence type="ECO:0000256" key="1">
    <source>
        <dbReference type="SAM" id="MobiDB-lite"/>
    </source>
</evidence>
<gene>
    <name evidence="2" type="ORF">CAC42_2295</name>
</gene>
<dbReference type="EMBL" id="NKHZ01000081">
    <property type="protein sequence ID" value="PNS15066.1"/>
    <property type="molecule type" value="Genomic_DNA"/>
</dbReference>
<feature type="compositionally biased region" description="Polar residues" evidence="1">
    <location>
        <begin position="29"/>
        <end position="41"/>
    </location>
</feature>
<keyword evidence="3" id="KW-1185">Reference proteome</keyword>
<feature type="compositionally biased region" description="Polar residues" evidence="1">
    <location>
        <begin position="1"/>
        <end position="15"/>
    </location>
</feature>
<protein>
    <submittedName>
        <fullName evidence="2">Uncharacterized protein</fullName>
    </submittedName>
</protein>
<dbReference type="OrthoDB" id="3930120at2759"/>
<feature type="compositionally biased region" description="Polar residues" evidence="1">
    <location>
        <begin position="89"/>
        <end position="120"/>
    </location>
</feature>
<dbReference type="InParanoid" id="A0A2K1QIT7"/>